<reference evidence="1 2" key="1">
    <citation type="submission" date="2016-02" db="EMBL/GenBank/DDBJ databases">
        <title>Genome analysis of coral dinoflagellate symbionts highlights evolutionary adaptations to a symbiotic lifestyle.</title>
        <authorList>
            <person name="Aranda M."/>
            <person name="Li Y."/>
            <person name="Liew Y.J."/>
            <person name="Baumgarten S."/>
            <person name="Simakov O."/>
            <person name="Wilson M."/>
            <person name="Piel J."/>
            <person name="Ashoor H."/>
            <person name="Bougouffa S."/>
            <person name="Bajic V.B."/>
            <person name="Ryu T."/>
            <person name="Ravasi T."/>
            <person name="Bayer T."/>
            <person name="Micklem G."/>
            <person name="Kim H."/>
            <person name="Bhak J."/>
            <person name="Lajeunesse T.C."/>
            <person name="Voolstra C.R."/>
        </authorList>
    </citation>
    <scope>NUCLEOTIDE SEQUENCE [LARGE SCALE GENOMIC DNA]</scope>
    <source>
        <strain evidence="1 2">CCMP2467</strain>
    </source>
</reference>
<accession>A0A1Q9CKY8</accession>
<comment type="caution">
    <text evidence="1">The sequence shown here is derived from an EMBL/GenBank/DDBJ whole genome shotgun (WGS) entry which is preliminary data.</text>
</comment>
<proteinExistence type="predicted"/>
<keyword evidence="2" id="KW-1185">Reference proteome</keyword>
<evidence type="ECO:0000313" key="2">
    <source>
        <dbReference type="Proteomes" id="UP000186817"/>
    </source>
</evidence>
<evidence type="ECO:0000313" key="1">
    <source>
        <dbReference type="EMBL" id="OLP83590.1"/>
    </source>
</evidence>
<protein>
    <submittedName>
        <fullName evidence="1">Uncharacterized protein</fullName>
    </submittedName>
</protein>
<dbReference type="EMBL" id="LSRX01001105">
    <property type="protein sequence ID" value="OLP83590.1"/>
    <property type="molecule type" value="Genomic_DNA"/>
</dbReference>
<sequence length="82" mass="8664">MLPCSGILGAFELRAFIRCAETALVKTDIYPGVSYFSTKVTFGPEGVEKVHPVGPITPKGGKVLHGKRALAVLFAAQACEVC</sequence>
<dbReference type="AlphaFoldDB" id="A0A1Q9CKY8"/>
<dbReference type="OrthoDB" id="4069699at2759"/>
<name>A0A1Q9CKY8_SYMMI</name>
<organism evidence="1 2">
    <name type="scientific">Symbiodinium microadriaticum</name>
    <name type="common">Dinoflagellate</name>
    <name type="synonym">Zooxanthella microadriatica</name>
    <dbReference type="NCBI Taxonomy" id="2951"/>
    <lineage>
        <taxon>Eukaryota</taxon>
        <taxon>Sar</taxon>
        <taxon>Alveolata</taxon>
        <taxon>Dinophyceae</taxon>
        <taxon>Suessiales</taxon>
        <taxon>Symbiodiniaceae</taxon>
        <taxon>Symbiodinium</taxon>
    </lineage>
</organism>
<dbReference type="Proteomes" id="UP000186817">
    <property type="component" value="Unassembled WGS sequence"/>
</dbReference>
<gene>
    <name evidence="1" type="ORF">AK812_SmicGene35627</name>
</gene>